<reference evidence="2 3" key="1">
    <citation type="submission" date="2018-08" db="EMBL/GenBank/DDBJ databases">
        <title>A genome reference for cultivated species of the human gut microbiota.</title>
        <authorList>
            <person name="Zou Y."/>
            <person name="Xue W."/>
            <person name="Luo G."/>
        </authorList>
    </citation>
    <scope>NUCLEOTIDE SEQUENCE [LARGE SCALE GENOMIC DNA]</scope>
    <source>
        <strain evidence="2 3">AF15-20</strain>
    </source>
</reference>
<dbReference type="PROSITE" id="PS50878">
    <property type="entry name" value="RT_POL"/>
    <property type="match status" value="1"/>
</dbReference>
<dbReference type="InterPro" id="IPR051083">
    <property type="entry name" value="GrpII_Intron_Splice-Mob/Def"/>
</dbReference>
<dbReference type="EMBL" id="QRYQ01000003">
    <property type="protein sequence ID" value="RGU93273.1"/>
    <property type="molecule type" value="Genomic_DNA"/>
</dbReference>
<organism evidence="2 3">
    <name type="scientific">Holdemanella biformis</name>
    <dbReference type="NCBI Taxonomy" id="1735"/>
    <lineage>
        <taxon>Bacteria</taxon>
        <taxon>Bacillati</taxon>
        <taxon>Bacillota</taxon>
        <taxon>Erysipelotrichia</taxon>
        <taxon>Erysipelotrichales</taxon>
        <taxon>Erysipelotrichaceae</taxon>
        <taxon>Holdemanella</taxon>
    </lineage>
</organism>
<dbReference type="PANTHER" id="PTHR34047">
    <property type="entry name" value="NUCLEAR INTRON MATURASE 1, MITOCHONDRIAL-RELATED"/>
    <property type="match status" value="1"/>
</dbReference>
<proteinExistence type="predicted"/>
<dbReference type="SUPFAM" id="SSF56672">
    <property type="entry name" value="DNA/RNA polymerases"/>
    <property type="match status" value="1"/>
</dbReference>
<dbReference type="Proteomes" id="UP000265489">
    <property type="component" value="Unassembled WGS sequence"/>
</dbReference>
<dbReference type="AlphaFoldDB" id="A0A395WBX8"/>
<name>A0A395WBX8_9FIRM</name>
<evidence type="ECO:0000259" key="1">
    <source>
        <dbReference type="PROSITE" id="PS50878"/>
    </source>
</evidence>
<feature type="domain" description="Reverse transcriptase" evidence="1">
    <location>
        <begin position="1"/>
        <end position="93"/>
    </location>
</feature>
<dbReference type="InterPro" id="IPR000477">
    <property type="entry name" value="RT_dom"/>
</dbReference>
<gene>
    <name evidence="2" type="ORF">DWW32_02795</name>
</gene>
<accession>A0A395WBX8</accession>
<dbReference type="Pfam" id="PF00078">
    <property type="entry name" value="RVT_1"/>
    <property type="match status" value="1"/>
</dbReference>
<dbReference type="InterPro" id="IPR043502">
    <property type="entry name" value="DNA/RNA_pol_sf"/>
</dbReference>
<dbReference type="PANTHER" id="PTHR34047:SF8">
    <property type="entry name" value="PROTEIN YKFC"/>
    <property type="match status" value="1"/>
</dbReference>
<sequence length="101" mass="11805">MVKSKLRRIEGGNLSPLLANIYLNKLDKELEKRELRFVRYADEVLICVKSEVAANRVMTSVTKWLKEKLRVEVNATKTKVARPNNIKYLEFGFYKDKDTDI</sequence>
<protein>
    <recommendedName>
        <fullName evidence="1">Reverse transcriptase domain-containing protein</fullName>
    </recommendedName>
</protein>
<evidence type="ECO:0000313" key="2">
    <source>
        <dbReference type="EMBL" id="RGU93273.1"/>
    </source>
</evidence>
<evidence type="ECO:0000313" key="3">
    <source>
        <dbReference type="Proteomes" id="UP000265489"/>
    </source>
</evidence>
<comment type="caution">
    <text evidence="2">The sequence shown here is derived from an EMBL/GenBank/DDBJ whole genome shotgun (WGS) entry which is preliminary data.</text>
</comment>